<sequence>MSVRTMVYEYRRSIRLAKKAYASAPIKEDPNSIERTIISEMLSDMHFALAWIHCGFNPYHKCGAYRRSEVQFMDPDLMDAIELESKPQDARELSDMERIDIKIALSKLTERETDIYVMHHAEMLPLDEIAELLGVKKSTVATTIRRAQKKINKAIGGRS</sequence>
<evidence type="ECO:0000259" key="1">
    <source>
        <dbReference type="Pfam" id="PF08281"/>
    </source>
</evidence>
<dbReference type="NCBIfam" id="TIGR02937">
    <property type="entry name" value="sigma70-ECF"/>
    <property type="match status" value="1"/>
</dbReference>
<dbReference type="Pfam" id="PF08281">
    <property type="entry name" value="Sigma70_r4_2"/>
    <property type="match status" value="1"/>
</dbReference>
<feature type="domain" description="RNA polymerase sigma factor 70 region 4 type 2" evidence="1">
    <location>
        <begin position="104"/>
        <end position="150"/>
    </location>
</feature>
<reference evidence="3" key="1">
    <citation type="submission" date="2016-10" db="EMBL/GenBank/DDBJ databases">
        <authorList>
            <person name="Varghese N."/>
            <person name="Submissions S."/>
        </authorList>
    </citation>
    <scope>NUCLEOTIDE SEQUENCE [LARGE SCALE GENOMIC DNA]</scope>
    <source>
        <strain evidence="3">ATCC 700379</strain>
    </source>
</reference>
<dbReference type="EMBL" id="FOOY01000004">
    <property type="protein sequence ID" value="SFG10276.1"/>
    <property type="molecule type" value="Genomic_DNA"/>
</dbReference>
<dbReference type="AlphaFoldDB" id="A0A1I2P9G3"/>
<organism evidence="2 3">
    <name type="scientific">Sporolactobacillus nakayamae</name>
    <dbReference type="NCBI Taxonomy" id="269670"/>
    <lineage>
        <taxon>Bacteria</taxon>
        <taxon>Bacillati</taxon>
        <taxon>Bacillota</taxon>
        <taxon>Bacilli</taxon>
        <taxon>Bacillales</taxon>
        <taxon>Sporolactobacillaceae</taxon>
        <taxon>Sporolactobacillus</taxon>
    </lineage>
</organism>
<gene>
    <name evidence="2" type="ORF">SAMN02982927_00681</name>
</gene>
<dbReference type="InterPro" id="IPR013249">
    <property type="entry name" value="RNA_pol_sigma70_r4_t2"/>
</dbReference>
<dbReference type="InterPro" id="IPR036388">
    <property type="entry name" value="WH-like_DNA-bd_sf"/>
</dbReference>
<dbReference type="STRING" id="269670.SAMN02982927_00681"/>
<dbReference type="SUPFAM" id="SSF88659">
    <property type="entry name" value="Sigma3 and sigma4 domains of RNA polymerase sigma factors"/>
    <property type="match status" value="1"/>
</dbReference>
<dbReference type="Gene3D" id="1.10.10.10">
    <property type="entry name" value="Winged helix-like DNA-binding domain superfamily/Winged helix DNA-binding domain"/>
    <property type="match status" value="1"/>
</dbReference>
<protein>
    <submittedName>
        <fullName evidence="2">RNA polymerase sigma-70 factor, ECF subfamily</fullName>
    </submittedName>
</protein>
<evidence type="ECO:0000313" key="3">
    <source>
        <dbReference type="Proteomes" id="UP000198752"/>
    </source>
</evidence>
<dbReference type="InterPro" id="IPR014284">
    <property type="entry name" value="RNA_pol_sigma-70_dom"/>
</dbReference>
<dbReference type="GO" id="GO:0003677">
    <property type="term" value="F:DNA binding"/>
    <property type="evidence" value="ECO:0007669"/>
    <property type="project" value="InterPro"/>
</dbReference>
<dbReference type="GO" id="GO:0006352">
    <property type="term" value="P:DNA-templated transcription initiation"/>
    <property type="evidence" value="ECO:0007669"/>
    <property type="project" value="InterPro"/>
</dbReference>
<evidence type="ECO:0000313" key="2">
    <source>
        <dbReference type="EMBL" id="SFG10276.1"/>
    </source>
</evidence>
<name>A0A1I2P9G3_9BACL</name>
<dbReference type="InterPro" id="IPR013324">
    <property type="entry name" value="RNA_pol_sigma_r3/r4-like"/>
</dbReference>
<dbReference type="RefSeq" id="WP_177184611.1">
    <property type="nucleotide sequence ID" value="NZ_FOOY01000004.1"/>
</dbReference>
<keyword evidence="3" id="KW-1185">Reference proteome</keyword>
<dbReference type="CDD" id="cd06171">
    <property type="entry name" value="Sigma70_r4"/>
    <property type="match status" value="1"/>
</dbReference>
<proteinExistence type="predicted"/>
<dbReference type="GO" id="GO:0016987">
    <property type="term" value="F:sigma factor activity"/>
    <property type="evidence" value="ECO:0007669"/>
    <property type="project" value="InterPro"/>
</dbReference>
<accession>A0A1I2P9G3</accession>
<dbReference type="Proteomes" id="UP000198752">
    <property type="component" value="Unassembled WGS sequence"/>
</dbReference>